<name>A0A967C4A2_9PROT</name>
<comment type="caution">
    <text evidence="8">The sequence shown here is derived from an EMBL/GenBank/DDBJ whole genome shotgun (WGS) entry which is preliminary data.</text>
</comment>
<dbReference type="InterPro" id="IPR037185">
    <property type="entry name" value="EmrE-like"/>
</dbReference>
<keyword evidence="4 6" id="KW-1133">Transmembrane helix</keyword>
<feature type="transmembrane region" description="Helical" evidence="6">
    <location>
        <begin position="40"/>
        <end position="61"/>
    </location>
</feature>
<evidence type="ECO:0000313" key="8">
    <source>
        <dbReference type="EMBL" id="NIA68440.1"/>
    </source>
</evidence>
<feature type="domain" description="EamA" evidence="7">
    <location>
        <begin position="12"/>
        <end position="144"/>
    </location>
</feature>
<dbReference type="PANTHER" id="PTHR22911">
    <property type="entry name" value="ACYL-MALONYL CONDENSING ENZYME-RELATED"/>
    <property type="match status" value="1"/>
</dbReference>
<dbReference type="AlphaFoldDB" id="A0A967C4A2"/>
<proteinExistence type="inferred from homology"/>
<evidence type="ECO:0000256" key="3">
    <source>
        <dbReference type="ARBA" id="ARBA00022692"/>
    </source>
</evidence>
<evidence type="ECO:0000256" key="5">
    <source>
        <dbReference type="ARBA" id="ARBA00023136"/>
    </source>
</evidence>
<feature type="transmembrane region" description="Helical" evidence="6">
    <location>
        <begin position="12"/>
        <end position="34"/>
    </location>
</feature>
<dbReference type="Pfam" id="PF00892">
    <property type="entry name" value="EamA"/>
    <property type="match status" value="2"/>
</dbReference>
<comment type="subcellular location">
    <subcellularLocation>
        <location evidence="1">Membrane</location>
        <topology evidence="1">Multi-pass membrane protein</topology>
    </subcellularLocation>
</comment>
<dbReference type="SUPFAM" id="SSF103481">
    <property type="entry name" value="Multidrug resistance efflux transporter EmrE"/>
    <property type="match status" value="2"/>
</dbReference>
<evidence type="ECO:0000256" key="2">
    <source>
        <dbReference type="ARBA" id="ARBA00009853"/>
    </source>
</evidence>
<evidence type="ECO:0000256" key="4">
    <source>
        <dbReference type="ARBA" id="ARBA00022989"/>
    </source>
</evidence>
<keyword evidence="5 6" id="KW-0472">Membrane</keyword>
<dbReference type="InterPro" id="IPR000620">
    <property type="entry name" value="EamA_dom"/>
</dbReference>
<feature type="transmembrane region" description="Helical" evidence="6">
    <location>
        <begin position="73"/>
        <end position="93"/>
    </location>
</feature>
<dbReference type="GO" id="GO:0016020">
    <property type="term" value="C:membrane"/>
    <property type="evidence" value="ECO:0007669"/>
    <property type="project" value="UniProtKB-SubCell"/>
</dbReference>
<feature type="transmembrane region" description="Helical" evidence="6">
    <location>
        <begin position="156"/>
        <end position="173"/>
    </location>
</feature>
<evidence type="ECO:0000256" key="1">
    <source>
        <dbReference type="ARBA" id="ARBA00004141"/>
    </source>
</evidence>
<feature type="domain" description="EamA" evidence="7">
    <location>
        <begin position="154"/>
        <end position="282"/>
    </location>
</feature>
<organism evidence="8 9">
    <name type="scientific">Pelagibius litoralis</name>
    <dbReference type="NCBI Taxonomy" id="374515"/>
    <lineage>
        <taxon>Bacteria</taxon>
        <taxon>Pseudomonadati</taxon>
        <taxon>Pseudomonadota</taxon>
        <taxon>Alphaproteobacteria</taxon>
        <taxon>Rhodospirillales</taxon>
        <taxon>Rhodovibrionaceae</taxon>
        <taxon>Pelagibius</taxon>
    </lineage>
</organism>
<dbReference type="RefSeq" id="WP_167222999.1">
    <property type="nucleotide sequence ID" value="NZ_JAAQPH010000004.1"/>
</dbReference>
<evidence type="ECO:0000259" key="7">
    <source>
        <dbReference type="Pfam" id="PF00892"/>
    </source>
</evidence>
<gene>
    <name evidence="8" type="ORF">HBA54_07525</name>
</gene>
<feature type="transmembrane region" description="Helical" evidence="6">
    <location>
        <begin position="210"/>
        <end position="229"/>
    </location>
</feature>
<dbReference type="EMBL" id="JAAQPH010000004">
    <property type="protein sequence ID" value="NIA68440.1"/>
    <property type="molecule type" value="Genomic_DNA"/>
</dbReference>
<dbReference type="PANTHER" id="PTHR22911:SF6">
    <property type="entry name" value="SOLUTE CARRIER FAMILY 35 MEMBER G1"/>
    <property type="match status" value="1"/>
</dbReference>
<evidence type="ECO:0000256" key="6">
    <source>
        <dbReference type="SAM" id="Phobius"/>
    </source>
</evidence>
<feature type="transmembrane region" description="Helical" evidence="6">
    <location>
        <begin position="99"/>
        <end position="121"/>
    </location>
</feature>
<accession>A0A967C4A2</accession>
<keyword evidence="9" id="KW-1185">Reference proteome</keyword>
<reference evidence="8" key="1">
    <citation type="submission" date="2020-03" db="EMBL/GenBank/DDBJ databases">
        <title>Genome of Pelagibius litoralis DSM 21314T.</title>
        <authorList>
            <person name="Wang G."/>
        </authorList>
    </citation>
    <scope>NUCLEOTIDE SEQUENCE</scope>
    <source>
        <strain evidence="8">DSM 21314</strain>
    </source>
</reference>
<sequence>MAIPKTGNDIALGTFYMILAALLLALGATSARFAASDLNVFTLVFWSNLWMFALMCAWVWFNPPAGGIATRRLAQHFLRSVFTYAALVTYFYALARIPFANAVILQSMGPLFVPILALVIYRRLSDRYVWLGVLISFAGVAMIIQPGQLGMSAGDAAAVLAALGGAAAALVIWSLSTTEPPVRQMFYFSFFALLLSAVPLPWTWHWPSTTQLMQIAFVAAFTIIGQYFYAKAFSTAPADKVNTWSYMTIVFAAVIGFVAWNEPILAITAGGAVLVVGGAHLATRERRVARAAS</sequence>
<evidence type="ECO:0000313" key="9">
    <source>
        <dbReference type="Proteomes" id="UP000761264"/>
    </source>
</evidence>
<keyword evidence="3 6" id="KW-0812">Transmembrane</keyword>
<feature type="transmembrane region" description="Helical" evidence="6">
    <location>
        <begin position="264"/>
        <end position="283"/>
    </location>
</feature>
<protein>
    <submittedName>
        <fullName evidence="8">DMT family transporter</fullName>
    </submittedName>
</protein>
<feature type="transmembrane region" description="Helical" evidence="6">
    <location>
        <begin position="241"/>
        <end position="258"/>
    </location>
</feature>
<comment type="similarity">
    <text evidence="2">Belongs to the drug/metabolite transporter (DMT) superfamily. 10 TMS drug/metabolite exporter (DME) (TC 2.A.7.3) family.</text>
</comment>
<feature type="transmembrane region" description="Helical" evidence="6">
    <location>
        <begin position="128"/>
        <end position="144"/>
    </location>
</feature>
<dbReference type="Proteomes" id="UP000761264">
    <property type="component" value="Unassembled WGS sequence"/>
</dbReference>
<feature type="transmembrane region" description="Helical" evidence="6">
    <location>
        <begin position="185"/>
        <end position="204"/>
    </location>
</feature>